<dbReference type="Proteomes" id="UP000468531">
    <property type="component" value="Unassembled WGS sequence"/>
</dbReference>
<evidence type="ECO:0000313" key="2">
    <source>
        <dbReference type="EMBL" id="NEU95971.1"/>
    </source>
</evidence>
<name>A0A6P1BEF9_9BRAD</name>
<feature type="domain" description="GmrSD restriction endonucleases N-terminal" evidence="1">
    <location>
        <begin position="14"/>
        <end position="148"/>
    </location>
</feature>
<accession>A0A6P1BEF9</accession>
<dbReference type="Pfam" id="PF03235">
    <property type="entry name" value="GmrSD_N"/>
    <property type="match status" value="1"/>
</dbReference>
<gene>
    <name evidence="2" type="ORF">FNJ47_09045</name>
</gene>
<dbReference type="AlphaFoldDB" id="A0A6P1BEF9"/>
<dbReference type="InterPro" id="IPR004919">
    <property type="entry name" value="GmrSD_N"/>
</dbReference>
<evidence type="ECO:0000313" key="3">
    <source>
        <dbReference type="Proteomes" id="UP000468531"/>
    </source>
</evidence>
<dbReference type="RefSeq" id="WP_163152698.1">
    <property type="nucleotide sequence ID" value="NZ_VKHP01000024.1"/>
</dbReference>
<evidence type="ECO:0000259" key="1">
    <source>
        <dbReference type="Pfam" id="PF03235"/>
    </source>
</evidence>
<proteinExistence type="predicted"/>
<comment type="caution">
    <text evidence="2">The sequence shown here is derived from an EMBL/GenBank/DDBJ whole genome shotgun (WGS) entry which is preliminary data.</text>
</comment>
<protein>
    <submittedName>
        <fullName evidence="2">DUF262 domain-containing protein</fullName>
    </submittedName>
</protein>
<sequence length="224" mass="24870">MTDALSEAPAYGIARLLQEGRFIVPSHQRDFAWGDDDVKQLFDDVIDALSKKSESYFLGLLVFLYSGNAYTILDGQQRLATTVVIFAAKLAQSIFDGHVKTAAVAFAELKDVYPSDQDFEAAFALKSERTNQKAQYFLRALEKEEQRLAKGKMAGEWEPAVLTVEHILPKKPGADWKAILTADPEIVEDCVVRLGNMCLLTKINEKLGNKGFPTKKLTLPKANS</sequence>
<dbReference type="PANTHER" id="PTHR35149">
    <property type="entry name" value="SLL5132 PROTEIN"/>
    <property type="match status" value="1"/>
</dbReference>
<organism evidence="2 3">
    <name type="scientific">Bradyrhizobium uaiense</name>
    <dbReference type="NCBI Taxonomy" id="2594946"/>
    <lineage>
        <taxon>Bacteria</taxon>
        <taxon>Pseudomonadati</taxon>
        <taxon>Pseudomonadota</taxon>
        <taxon>Alphaproteobacteria</taxon>
        <taxon>Hyphomicrobiales</taxon>
        <taxon>Nitrobacteraceae</taxon>
        <taxon>Bradyrhizobium</taxon>
    </lineage>
</organism>
<reference evidence="2 3" key="1">
    <citation type="journal article" date="2020" name="Arch. Microbiol.">
        <title>Bradyrhizobium uaiense sp. nov., a new highly efficient cowpea symbiont.</title>
        <authorList>
            <person name="Cabral Michel D."/>
            <person name="Azarias Guimaraes A."/>
            <person name="Martins da Costa E."/>
            <person name="Soares de Carvalho T."/>
            <person name="Balsanelli E."/>
            <person name="Willems A."/>
            <person name="Maltempi de Souza E."/>
            <person name="de Souza Moreira F.M."/>
        </authorList>
    </citation>
    <scope>NUCLEOTIDE SEQUENCE [LARGE SCALE GENOMIC DNA]</scope>
    <source>
        <strain evidence="2 3">UFLA 03-164</strain>
    </source>
</reference>
<keyword evidence="3" id="KW-1185">Reference proteome</keyword>
<dbReference type="PANTHER" id="PTHR35149:SF2">
    <property type="entry name" value="DUF262 DOMAIN-CONTAINING PROTEIN"/>
    <property type="match status" value="1"/>
</dbReference>
<dbReference type="EMBL" id="VKHP01000024">
    <property type="protein sequence ID" value="NEU95971.1"/>
    <property type="molecule type" value="Genomic_DNA"/>
</dbReference>